<reference evidence="1 2" key="1">
    <citation type="journal article" date="2019" name="Commun. Biol.">
        <title>The bagworm genome reveals a unique fibroin gene that provides high tensile strength.</title>
        <authorList>
            <person name="Kono N."/>
            <person name="Nakamura H."/>
            <person name="Ohtoshi R."/>
            <person name="Tomita M."/>
            <person name="Numata K."/>
            <person name="Arakawa K."/>
        </authorList>
    </citation>
    <scope>NUCLEOTIDE SEQUENCE [LARGE SCALE GENOMIC DNA]</scope>
</reference>
<name>A0A4C1ZAG7_EUMVA</name>
<organism evidence="1 2">
    <name type="scientific">Eumeta variegata</name>
    <name type="common">Bagworm moth</name>
    <name type="synonym">Eumeta japonica</name>
    <dbReference type="NCBI Taxonomy" id="151549"/>
    <lineage>
        <taxon>Eukaryota</taxon>
        <taxon>Metazoa</taxon>
        <taxon>Ecdysozoa</taxon>
        <taxon>Arthropoda</taxon>
        <taxon>Hexapoda</taxon>
        <taxon>Insecta</taxon>
        <taxon>Pterygota</taxon>
        <taxon>Neoptera</taxon>
        <taxon>Endopterygota</taxon>
        <taxon>Lepidoptera</taxon>
        <taxon>Glossata</taxon>
        <taxon>Ditrysia</taxon>
        <taxon>Tineoidea</taxon>
        <taxon>Psychidae</taxon>
        <taxon>Oiketicinae</taxon>
        <taxon>Eumeta</taxon>
    </lineage>
</organism>
<evidence type="ECO:0000313" key="2">
    <source>
        <dbReference type="Proteomes" id="UP000299102"/>
    </source>
</evidence>
<dbReference type="EMBL" id="BGZK01001672">
    <property type="protein sequence ID" value="GBP84342.1"/>
    <property type="molecule type" value="Genomic_DNA"/>
</dbReference>
<comment type="caution">
    <text evidence="1">The sequence shown here is derived from an EMBL/GenBank/DDBJ whole genome shotgun (WGS) entry which is preliminary data.</text>
</comment>
<gene>
    <name evidence="1" type="ORF">EVAR_61559_1</name>
</gene>
<sequence length="176" mass="19705">MKRVKGSFNVTVGFIIGPFSLSTLAISRIAPPSSAFWCRSIHCRRCEGYSARSSCIIAEGRACDINMSSGREPRKHGASPVKKRKLILDIHISSIDGVLKSQKWANCERLSIVNEMSEMVSRNTFTQFIQRERKVLPDNNIRAHLQITPRKRLLTALALLQSHYIAYGRPPGLAPT</sequence>
<evidence type="ECO:0000313" key="1">
    <source>
        <dbReference type="EMBL" id="GBP84342.1"/>
    </source>
</evidence>
<accession>A0A4C1ZAG7</accession>
<dbReference type="Proteomes" id="UP000299102">
    <property type="component" value="Unassembled WGS sequence"/>
</dbReference>
<dbReference type="AlphaFoldDB" id="A0A4C1ZAG7"/>
<keyword evidence="2" id="KW-1185">Reference proteome</keyword>
<protein>
    <submittedName>
        <fullName evidence="1">Uncharacterized protein</fullName>
    </submittedName>
</protein>
<proteinExistence type="predicted"/>